<evidence type="ECO:0000313" key="21">
    <source>
        <dbReference type="EMBL" id="QCZ92987.1"/>
    </source>
</evidence>
<feature type="binding site" description="in dimeric form" evidence="19">
    <location>
        <position position="135"/>
    </location>
    <ligand>
        <name>Ca(2+)</name>
        <dbReference type="ChEBI" id="CHEBI:29108"/>
        <label>1</label>
    </ligand>
</feature>
<dbReference type="GO" id="GO:0008970">
    <property type="term" value="F:phospholipase A1 activity"/>
    <property type="evidence" value="ECO:0007669"/>
    <property type="project" value="UniProtKB-EC"/>
</dbReference>
<comment type="subunit">
    <text evidence="4 20">Homodimer; dimerization is reversible, and the dimeric form is the active one.</text>
</comment>
<evidence type="ECO:0000256" key="13">
    <source>
        <dbReference type="ARBA" id="ARBA00022837"/>
    </source>
</evidence>
<name>A0A5B7YB90_9ALTE</name>
<keyword evidence="22" id="KW-1185">Reference proteome</keyword>
<keyword evidence="14 20" id="KW-0442">Lipid degradation</keyword>
<evidence type="ECO:0000256" key="18">
    <source>
        <dbReference type="PIRSR" id="PIRSR603187-1"/>
    </source>
</evidence>
<keyword evidence="17 20" id="KW-0998">Cell outer membrane</keyword>
<dbReference type="InterPro" id="IPR036541">
    <property type="entry name" value="PLipase_A1_sf"/>
</dbReference>
<dbReference type="EMBL" id="CP039852">
    <property type="protein sequence ID" value="QCZ92987.1"/>
    <property type="molecule type" value="Genomic_DNA"/>
</dbReference>
<dbReference type="InterPro" id="IPR003187">
    <property type="entry name" value="PLipase_A1"/>
</dbReference>
<dbReference type="EC" id="3.1.1.32" evidence="5 20"/>
<dbReference type="PRINTS" id="PR01486">
    <property type="entry name" value="PHPHLIPASEA1"/>
</dbReference>
<sequence>MTVKFALRISTCVVLCLCSAFTQAQQENSGTTQETELTKDAPSILSTRFKADRKALDNLFVITQHHPNFVLPFTYVTNPNALGNEELTIDNVDNKEAKFQVSVKLPVYLEDESVDGVYVGFTLTSFWQLYNSEVSKPFRETNYEPEVFYQQEADITFLGYDFNAFQVGFNHMSNGQSGLRSRSWNRIYATMLFSDYDDIYYLKTWYRIPEDEKVTPDDPSGDDNPNIQDYYGRAEFGYGTKVGNFKLMARLRNNLDFDTNRGSIELNLTYPLSDRYELLVQYFNGYGDSLIDYDRSQERVGIGFQLMFL</sequence>
<dbReference type="GO" id="GO:0009279">
    <property type="term" value="C:cell outer membrane"/>
    <property type="evidence" value="ECO:0007669"/>
    <property type="project" value="UniProtKB-SubCell"/>
</dbReference>
<dbReference type="EC" id="3.1.1.4" evidence="6 20"/>
<accession>A0A5B7YB90</accession>
<evidence type="ECO:0000256" key="10">
    <source>
        <dbReference type="ARBA" id="ARBA00022723"/>
    </source>
</evidence>
<gene>
    <name evidence="21" type="ORF">FBQ74_05545</name>
</gene>
<dbReference type="GO" id="GO:0004623">
    <property type="term" value="F:phospholipase A2 activity"/>
    <property type="evidence" value="ECO:0007669"/>
    <property type="project" value="UniProtKB-EC"/>
</dbReference>
<dbReference type="AlphaFoldDB" id="A0A5B7YB90"/>
<evidence type="ECO:0000313" key="22">
    <source>
        <dbReference type="Proteomes" id="UP000304912"/>
    </source>
</evidence>
<keyword evidence="16" id="KW-0472">Membrane</keyword>
<evidence type="ECO:0000256" key="7">
    <source>
        <dbReference type="ARBA" id="ARBA00021726"/>
    </source>
</evidence>
<keyword evidence="8" id="KW-1134">Transmembrane beta strand</keyword>
<evidence type="ECO:0000256" key="20">
    <source>
        <dbReference type="RuleBase" id="RU366027"/>
    </source>
</evidence>
<feature type="binding site" description="in dimeric form" evidence="19">
    <location>
        <position position="181"/>
    </location>
    <ligand>
        <name>Ca(2+)</name>
        <dbReference type="ChEBI" id="CHEBI:29108"/>
        <label>1</label>
    </ligand>
</feature>
<comment type="similarity">
    <text evidence="3 20">Belongs to the phospholipase A1 family.</text>
</comment>
<feature type="signal peptide" evidence="20">
    <location>
        <begin position="1"/>
        <end position="24"/>
    </location>
</feature>
<evidence type="ECO:0000256" key="2">
    <source>
        <dbReference type="ARBA" id="ARBA00001604"/>
    </source>
</evidence>
<keyword evidence="12 20" id="KW-0378">Hydrolase</keyword>
<evidence type="ECO:0000256" key="9">
    <source>
        <dbReference type="ARBA" id="ARBA00022692"/>
    </source>
</evidence>
<feature type="chain" id="PRO_5023053636" description="Phospholipase A1" evidence="20">
    <location>
        <begin position="25"/>
        <end position="309"/>
    </location>
</feature>
<feature type="active site" description="Nucleophile" evidence="18">
    <location>
        <position position="173"/>
    </location>
</feature>
<dbReference type="PANTHER" id="PTHR40457">
    <property type="entry name" value="PHOSPHOLIPASE A1"/>
    <property type="match status" value="1"/>
</dbReference>
<evidence type="ECO:0000256" key="14">
    <source>
        <dbReference type="ARBA" id="ARBA00022963"/>
    </source>
</evidence>
<evidence type="ECO:0000256" key="1">
    <source>
        <dbReference type="ARBA" id="ARBA00000111"/>
    </source>
</evidence>
<evidence type="ECO:0000256" key="16">
    <source>
        <dbReference type="ARBA" id="ARBA00023136"/>
    </source>
</evidence>
<comment type="cofactor">
    <cofactor evidence="20">
        <name>Ca(2+)</name>
        <dbReference type="ChEBI" id="CHEBI:29108"/>
    </cofactor>
    <text evidence="20">Binds 1 Ca(2+) ion per monomer. In the dimeric form the Ca(2+) is bound by different amino acids with binding of each Ca(2+) shared with ligands coming from each monomer. The Ca(2+) ion may have a role in catalysis.</text>
</comment>
<dbReference type="KEGG" id="salk:FBQ74_05545"/>
<dbReference type="Gene3D" id="2.40.230.10">
    <property type="entry name" value="Phospholipase A1"/>
    <property type="match status" value="1"/>
</dbReference>
<comment type="catalytic activity">
    <reaction evidence="1 20">
        <text>a 1,2-diacyl-sn-glycero-3-phosphocholine + H2O = a 2-acyl-sn-glycero-3-phosphocholine + a fatty acid + H(+)</text>
        <dbReference type="Rhea" id="RHEA:18689"/>
        <dbReference type="ChEBI" id="CHEBI:15377"/>
        <dbReference type="ChEBI" id="CHEBI:15378"/>
        <dbReference type="ChEBI" id="CHEBI:28868"/>
        <dbReference type="ChEBI" id="CHEBI:57643"/>
        <dbReference type="ChEBI" id="CHEBI:57875"/>
        <dbReference type="EC" id="3.1.1.32"/>
    </reaction>
</comment>
<dbReference type="Proteomes" id="UP000304912">
    <property type="component" value="Chromosome"/>
</dbReference>
<dbReference type="PANTHER" id="PTHR40457:SF1">
    <property type="entry name" value="PHOSPHOLIPASE A1"/>
    <property type="match status" value="1"/>
</dbReference>
<protein>
    <recommendedName>
        <fullName evidence="7 20">Phospholipase A1</fullName>
        <ecNumber evidence="5 20">3.1.1.32</ecNumber>
        <ecNumber evidence="6 20">3.1.1.4</ecNumber>
    </recommendedName>
    <alternativeName>
        <fullName evidence="20">Phosphatidylcholine 1-acylhydrolase</fullName>
    </alternativeName>
</protein>
<evidence type="ECO:0000256" key="11">
    <source>
        <dbReference type="ARBA" id="ARBA00022729"/>
    </source>
</evidence>
<keyword evidence="10 19" id="KW-0479">Metal-binding</keyword>
<keyword evidence="13 19" id="KW-0106">Calcium</keyword>
<proteinExistence type="inferred from homology"/>
<evidence type="ECO:0000256" key="6">
    <source>
        <dbReference type="ARBA" id="ARBA00013278"/>
    </source>
</evidence>
<dbReference type="SUPFAM" id="SSF56931">
    <property type="entry name" value="Outer membrane phospholipase A (OMPLA)"/>
    <property type="match status" value="1"/>
</dbReference>
<evidence type="ECO:0000256" key="15">
    <source>
        <dbReference type="ARBA" id="ARBA00023098"/>
    </source>
</evidence>
<organism evidence="21 22">
    <name type="scientific">Salinimonas iocasae</name>
    <dbReference type="NCBI Taxonomy" id="2572577"/>
    <lineage>
        <taxon>Bacteria</taxon>
        <taxon>Pseudomonadati</taxon>
        <taxon>Pseudomonadota</taxon>
        <taxon>Gammaproteobacteria</taxon>
        <taxon>Alteromonadales</taxon>
        <taxon>Alteromonadaceae</taxon>
        <taxon>Alteromonas/Salinimonas group</taxon>
        <taxon>Salinimonas</taxon>
    </lineage>
</organism>
<keyword evidence="9" id="KW-0812">Transmembrane</keyword>
<evidence type="ECO:0000256" key="4">
    <source>
        <dbReference type="ARBA" id="ARBA00011702"/>
    </source>
</evidence>
<evidence type="ECO:0000256" key="12">
    <source>
        <dbReference type="ARBA" id="ARBA00022801"/>
    </source>
</evidence>
<evidence type="ECO:0000256" key="17">
    <source>
        <dbReference type="ARBA" id="ARBA00023237"/>
    </source>
</evidence>
<keyword evidence="15 20" id="KW-0443">Lipid metabolism</keyword>
<dbReference type="Pfam" id="PF02253">
    <property type="entry name" value="PLA1"/>
    <property type="match status" value="1"/>
</dbReference>
<comment type="function">
    <text evidence="20">Hydrolysis of phosphatidylcholine with phospholipase A2 (EC 3.1.1.4) and phospholipase A1 (EC 3.1.1.32) activities.</text>
</comment>
<feature type="active site" description="Proton acceptor" evidence="18">
    <location>
        <position position="171"/>
    </location>
</feature>
<keyword evidence="11 20" id="KW-0732">Signal</keyword>
<evidence type="ECO:0000256" key="5">
    <source>
        <dbReference type="ARBA" id="ARBA00013179"/>
    </source>
</evidence>
<dbReference type="GO" id="GO:0046872">
    <property type="term" value="F:metal ion binding"/>
    <property type="evidence" value="ECO:0007669"/>
    <property type="project" value="UniProtKB-KW"/>
</dbReference>
<feature type="binding site" description="in dimeric form" evidence="19">
    <location>
        <position position="223"/>
    </location>
    <ligand>
        <name>Ca(2+)</name>
        <dbReference type="ChEBI" id="CHEBI:29108"/>
        <label>1</label>
    </ligand>
</feature>
<reference evidence="21 22" key="1">
    <citation type="submission" date="2019-04" db="EMBL/GenBank/DDBJ databases">
        <title>Salinimonas iocasae sp. nov., a halophilic bacterium isolated from the outer tube casing of tubeworms in Okinawa Trough.</title>
        <authorList>
            <person name="Zhang H."/>
            <person name="Wang H."/>
            <person name="Li C."/>
        </authorList>
    </citation>
    <scope>NUCLEOTIDE SEQUENCE [LARGE SCALE GENOMIC DNA]</scope>
    <source>
        <strain evidence="21 22">KX18D6</strain>
    </source>
</reference>
<dbReference type="OrthoDB" id="188433at2"/>
<evidence type="ECO:0000256" key="3">
    <source>
        <dbReference type="ARBA" id="ARBA00010525"/>
    </source>
</evidence>
<evidence type="ECO:0000256" key="19">
    <source>
        <dbReference type="PIRSR" id="PIRSR603187-2"/>
    </source>
</evidence>
<dbReference type="GO" id="GO:0016042">
    <property type="term" value="P:lipid catabolic process"/>
    <property type="evidence" value="ECO:0007669"/>
    <property type="project" value="UniProtKB-KW"/>
</dbReference>
<comment type="catalytic activity">
    <reaction evidence="2 20">
        <text>a 1,2-diacyl-sn-glycero-3-phosphocholine + H2O = a 1-acyl-sn-glycero-3-phosphocholine + a fatty acid + H(+)</text>
        <dbReference type="Rhea" id="RHEA:15801"/>
        <dbReference type="ChEBI" id="CHEBI:15377"/>
        <dbReference type="ChEBI" id="CHEBI:15378"/>
        <dbReference type="ChEBI" id="CHEBI:28868"/>
        <dbReference type="ChEBI" id="CHEBI:57643"/>
        <dbReference type="ChEBI" id="CHEBI:58168"/>
        <dbReference type="EC" id="3.1.1.4"/>
    </reaction>
</comment>
<evidence type="ECO:0000256" key="8">
    <source>
        <dbReference type="ARBA" id="ARBA00022452"/>
    </source>
</evidence>
<comment type="subcellular location">
    <subcellularLocation>
        <location evidence="20">Cell outer membrane</location>
        <topology evidence="20">Multi-pass membrane protein</topology>
    </subcellularLocation>
    <text evidence="20">One of the very few enzymes located there.</text>
</comment>